<evidence type="ECO:0000259" key="12">
    <source>
        <dbReference type="Pfam" id="PF08263"/>
    </source>
</evidence>
<keyword evidence="10" id="KW-0325">Glycoprotein</keyword>
<keyword evidence="14" id="KW-1185">Reference proteome</keyword>
<dbReference type="Pfam" id="PF12799">
    <property type="entry name" value="LRR_4"/>
    <property type="match status" value="1"/>
</dbReference>
<keyword evidence="9 11" id="KW-0472">Membrane</keyword>
<keyword evidence="7" id="KW-0677">Repeat</keyword>
<gene>
    <name evidence="13" type="ORF">SSX86_010198</name>
</gene>
<proteinExistence type="inferred from homology"/>
<dbReference type="GO" id="GO:0006952">
    <property type="term" value="P:defense response"/>
    <property type="evidence" value="ECO:0007669"/>
    <property type="project" value="UniProtKB-ARBA"/>
</dbReference>
<comment type="similarity">
    <text evidence="2">Belongs to the RLP family.</text>
</comment>
<keyword evidence="6" id="KW-0732">Signal</keyword>
<dbReference type="Gene3D" id="3.30.1490.310">
    <property type="match status" value="1"/>
</dbReference>
<dbReference type="GO" id="GO:0051707">
    <property type="term" value="P:response to other organism"/>
    <property type="evidence" value="ECO:0007669"/>
    <property type="project" value="UniProtKB-ARBA"/>
</dbReference>
<dbReference type="GO" id="GO:0005886">
    <property type="term" value="C:plasma membrane"/>
    <property type="evidence" value="ECO:0007669"/>
    <property type="project" value="UniProtKB-SubCell"/>
</dbReference>
<dbReference type="SUPFAM" id="SSF52047">
    <property type="entry name" value="RNI-like"/>
    <property type="match status" value="2"/>
</dbReference>
<comment type="subcellular location">
    <subcellularLocation>
        <location evidence="1">Cell membrane</location>
        <topology evidence="1">Single-pass type I membrane protein</topology>
    </subcellularLocation>
</comment>
<dbReference type="SMART" id="SM00365">
    <property type="entry name" value="LRR_SD22"/>
    <property type="match status" value="6"/>
</dbReference>
<sequence length="1187" mass="134912">MVGWIQGNNNNIYIEEDERKALLEIKASLHHLSNNFYLVDLLPTWVDHGSTGGSYCKWERVICDATSTYVTEISLRNLFSMEDEEYAEYDQMDPPTRMIWPLNASLFLYFKELRSLDLSMSFIDSTFVSTGFKRLSTLEKLETLNLSNNYIETNIFRSLWEFTSLKILDLSYINGYKGYSPTHDVSEFPILENLEVLVLKGCGYYGTLQIQGLEKASMLRKLKILDLGDNQFDEGLLSSLSTLTSLKTLDLRKNQLSGLFPSQDCKSLMRLKKLESVSLAYSSFNKSIISCLSFLPSLNILDLRHNDFGSSCPMQELSSLRELKTLDLGECGFETLTINGTMSNLLHMNLDRNKFVLIDDIIKSLVSFPFLRFLSLEYSFSESRGRLFANEVPTFPYLEVLILSHNNLTGTLPIKALSSFHRLKVLDLSYNNFVGSIQSTTKLLSSTLKAVSFTNNNGSLVDDELCELTNLIELDLSHNMLDGNMPQCFNRLSSLKLLDISSNQFAGILLSSLFINLTSLEYVDFSHNKFEGSFSFSTFSNHTKLEFVQFEMDGDKFEVETEDPIGWIPMFQLKFLMLPNCNINRPKRSIVPSFLLRQHKLRVLDLSHNSLEGQLPNWLLKNNTKLELLKLRNNFFWGTVIHMGYIKANNIRMLDISENHITGMIPKHIQKSIPRIEYLNFSWNAFNGAIPTSIGYLSELFILDFSNNQFSGEVPKGLLTNLPSLKAVKLSRNKLYGHILSRNLSFGGLLMLHLDGNSFTGNIGNNTREFLNPISLDISDNHFTGSIPSWISNIPDSSQIFMRNNHFEGQFPCGITSFVFLDISQNSFSGPLPSCLDLKNMEHLHMGYNKFTGVVPNAFRNLTKVLTLDLGHNYLSGKIPKFLGELSNLRILLLGNNKFVGHVPKQLCHLNNVSLIDLSENSLTGLIPRCLQNITGPKELAFIQEYVIGYVGPIFTFKSAIPHSIHIRYFDEVEIRDEALFTTKGNSLRYQGNILDYMSGLDLSCNKLEGEIPQELGMLTHILALNLSHNQLTGLIPMNLSNLAKIESLDLSSNRLIGNMPSELVKLTFLEVFNVSYNNLLGRLPELKSQFGTFTKESYKGNPLLCGPPLENMCTKTSPSQGSSTEEGTSKWYDMDKASFYGSSISTWFLFMLGFVAVLYINPYWRRRWLKFVEKCMYKSYYFVYDL</sequence>
<evidence type="ECO:0000256" key="8">
    <source>
        <dbReference type="ARBA" id="ARBA00022989"/>
    </source>
</evidence>
<evidence type="ECO:0000256" key="2">
    <source>
        <dbReference type="ARBA" id="ARBA00009592"/>
    </source>
</evidence>
<feature type="domain" description="Leucine-rich repeat-containing N-terminal plant-type" evidence="12">
    <location>
        <begin position="16"/>
        <end position="64"/>
    </location>
</feature>
<dbReference type="EMBL" id="JBCNJP010000012">
    <property type="protein sequence ID" value="KAK9069802.1"/>
    <property type="molecule type" value="Genomic_DNA"/>
</dbReference>
<dbReference type="Pfam" id="PF08263">
    <property type="entry name" value="LRRNT_2"/>
    <property type="match status" value="1"/>
</dbReference>
<evidence type="ECO:0000256" key="5">
    <source>
        <dbReference type="ARBA" id="ARBA00022692"/>
    </source>
</evidence>
<evidence type="ECO:0000256" key="7">
    <source>
        <dbReference type="ARBA" id="ARBA00022737"/>
    </source>
</evidence>
<dbReference type="InterPro" id="IPR001611">
    <property type="entry name" value="Leu-rich_rpt"/>
</dbReference>
<keyword evidence="8 11" id="KW-1133">Transmembrane helix</keyword>
<dbReference type="PANTHER" id="PTHR48062:SF21">
    <property type="entry name" value="RECEPTOR-LIKE PROTEIN 12"/>
    <property type="match status" value="1"/>
</dbReference>
<dbReference type="SMART" id="SM00369">
    <property type="entry name" value="LRR_TYP"/>
    <property type="match status" value="15"/>
</dbReference>
<keyword evidence="3" id="KW-1003">Cell membrane</keyword>
<evidence type="ECO:0000256" key="9">
    <source>
        <dbReference type="ARBA" id="ARBA00023136"/>
    </source>
</evidence>
<accession>A0AAP0DBM9</accession>
<comment type="caution">
    <text evidence="13">The sequence shown here is derived from an EMBL/GenBank/DDBJ whole genome shotgun (WGS) entry which is preliminary data.</text>
</comment>
<evidence type="ECO:0000256" key="10">
    <source>
        <dbReference type="ARBA" id="ARBA00023180"/>
    </source>
</evidence>
<dbReference type="AlphaFoldDB" id="A0AAP0DBM9"/>
<dbReference type="InterPro" id="IPR025875">
    <property type="entry name" value="Leu-rich_rpt_4"/>
</dbReference>
<dbReference type="FunFam" id="3.80.10.10:FF:000111">
    <property type="entry name" value="LRR receptor-like serine/threonine-protein kinase ERECTA"/>
    <property type="match status" value="1"/>
</dbReference>
<evidence type="ECO:0000256" key="1">
    <source>
        <dbReference type="ARBA" id="ARBA00004251"/>
    </source>
</evidence>
<dbReference type="InterPro" id="IPR032675">
    <property type="entry name" value="LRR_dom_sf"/>
</dbReference>
<dbReference type="Proteomes" id="UP001408789">
    <property type="component" value="Unassembled WGS sequence"/>
</dbReference>
<organism evidence="13 14">
    <name type="scientific">Deinandra increscens subsp. villosa</name>
    <dbReference type="NCBI Taxonomy" id="3103831"/>
    <lineage>
        <taxon>Eukaryota</taxon>
        <taxon>Viridiplantae</taxon>
        <taxon>Streptophyta</taxon>
        <taxon>Embryophyta</taxon>
        <taxon>Tracheophyta</taxon>
        <taxon>Spermatophyta</taxon>
        <taxon>Magnoliopsida</taxon>
        <taxon>eudicotyledons</taxon>
        <taxon>Gunneridae</taxon>
        <taxon>Pentapetalae</taxon>
        <taxon>asterids</taxon>
        <taxon>campanulids</taxon>
        <taxon>Asterales</taxon>
        <taxon>Asteraceae</taxon>
        <taxon>Asteroideae</taxon>
        <taxon>Heliantheae alliance</taxon>
        <taxon>Madieae</taxon>
        <taxon>Madiinae</taxon>
        <taxon>Deinandra</taxon>
    </lineage>
</organism>
<dbReference type="Pfam" id="PF13855">
    <property type="entry name" value="LRR_8"/>
    <property type="match status" value="1"/>
</dbReference>
<dbReference type="Pfam" id="PF00560">
    <property type="entry name" value="LRR_1"/>
    <property type="match status" value="8"/>
</dbReference>
<dbReference type="SUPFAM" id="SSF52058">
    <property type="entry name" value="L domain-like"/>
    <property type="match status" value="1"/>
</dbReference>
<keyword evidence="5 11" id="KW-0812">Transmembrane</keyword>
<reference evidence="13 14" key="1">
    <citation type="submission" date="2024-04" db="EMBL/GenBank/DDBJ databases">
        <title>The reference genome of an endangered Asteraceae, Deinandra increscens subsp. villosa, native to the Central Coast of California.</title>
        <authorList>
            <person name="Guilliams M."/>
            <person name="Hasenstab-Lehman K."/>
            <person name="Meyer R."/>
            <person name="Mcevoy S."/>
        </authorList>
    </citation>
    <scope>NUCLEOTIDE SEQUENCE [LARGE SCALE GENOMIC DNA]</scope>
    <source>
        <tissue evidence="13">Leaf</tissue>
    </source>
</reference>
<name>A0AAP0DBM9_9ASTR</name>
<evidence type="ECO:0000256" key="4">
    <source>
        <dbReference type="ARBA" id="ARBA00022614"/>
    </source>
</evidence>
<evidence type="ECO:0000256" key="6">
    <source>
        <dbReference type="ARBA" id="ARBA00022729"/>
    </source>
</evidence>
<dbReference type="PANTHER" id="PTHR48062">
    <property type="entry name" value="RECEPTOR-LIKE PROTEIN 14"/>
    <property type="match status" value="1"/>
</dbReference>
<dbReference type="InterPro" id="IPR013210">
    <property type="entry name" value="LRR_N_plant-typ"/>
</dbReference>
<protein>
    <recommendedName>
        <fullName evidence="12">Leucine-rich repeat-containing N-terminal plant-type domain-containing protein</fullName>
    </recommendedName>
</protein>
<dbReference type="InterPro" id="IPR051502">
    <property type="entry name" value="RLP_Defense_Trigger"/>
</dbReference>
<evidence type="ECO:0000313" key="13">
    <source>
        <dbReference type="EMBL" id="KAK9069802.1"/>
    </source>
</evidence>
<dbReference type="Gene3D" id="3.80.10.10">
    <property type="entry name" value="Ribonuclease Inhibitor"/>
    <property type="match status" value="2"/>
</dbReference>
<keyword evidence="4" id="KW-0433">Leucine-rich repeat</keyword>
<dbReference type="PROSITE" id="PS51450">
    <property type="entry name" value="LRR"/>
    <property type="match status" value="1"/>
</dbReference>
<dbReference type="FunFam" id="3.80.10.10:FF:000095">
    <property type="entry name" value="LRR receptor-like serine/threonine-protein kinase GSO1"/>
    <property type="match status" value="1"/>
</dbReference>
<dbReference type="InterPro" id="IPR003591">
    <property type="entry name" value="Leu-rich_rpt_typical-subtyp"/>
</dbReference>
<dbReference type="PRINTS" id="PR00019">
    <property type="entry name" value="LEURICHRPT"/>
</dbReference>
<evidence type="ECO:0000256" key="11">
    <source>
        <dbReference type="SAM" id="Phobius"/>
    </source>
</evidence>
<evidence type="ECO:0000313" key="14">
    <source>
        <dbReference type="Proteomes" id="UP001408789"/>
    </source>
</evidence>
<evidence type="ECO:0000256" key="3">
    <source>
        <dbReference type="ARBA" id="ARBA00022475"/>
    </source>
</evidence>
<feature type="transmembrane region" description="Helical" evidence="11">
    <location>
        <begin position="1140"/>
        <end position="1161"/>
    </location>
</feature>